<dbReference type="Gramene" id="CDP16584">
    <property type="protein sequence ID" value="CDP16584"/>
    <property type="gene ID" value="GSCOC_T00018997001"/>
</dbReference>
<sequence length="54" mass="6430">MSPVTRRAWKTFQRRRGLSTCSSKLAQGENDLQFCLTNYFKVNYFEDPILNWVL</sequence>
<evidence type="ECO:0000313" key="2">
    <source>
        <dbReference type="Proteomes" id="UP000295252"/>
    </source>
</evidence>
<dbReference type="Proteomes" id="UP000295252">
    <property type="component" value="Chromosome V"/>
</dbReference>
<name>A0A068V7V4_COFCA</name>
<dbReference type="InParanoid" id="A0A068V7V4"/>
<gene>
    <name evidence="1" type="ORF">GSCOC_T00018997001</name>
</gene>
<reference evidence="2" key="1">
    <citation type="journal article" date="2014" name="Science">
        <title>The coffee genome provides insight into the convergent evolution of caffeine biosynthesis.</title>
        <authorList>
            <person name="Denoeud F."/>
            <person name="Carretero-Paulet L."/>
            <person name="Dereeper A."/>
            <person name="Droc G."/>
            <person name="Guyot R."/>
            <person name="Pietrella M."/>
            <person name="Zheng C."/>
            <person name="Alberti A."/>
            <person name="Anthony F."/>
            <person name="Aprea G."/>
            <person name="Aury J.M."/>
            <person name="Bento P."/>
            <person name="Bernard M."/>
            <person name="Bocs S."/>
            <person name="Campa C."/>
            <person name="Cenci A."/>
            <person name="Combes M.C."/>
            <person name="Crouzillat D."/>
            <person name="Da Silva C."/>
            <person name="Daddiego L."/>
            <person name="De Bellis F."/>
            <person name="Dussert S."/>
            <person name="Garsmeur O."/>
            <person name="Gayraud T."/>
            <person name="Guignon V."/>
            <person name="Jahn K."/>
            <person name="Jamilloux V."/>
            <person name="Joet T."/>
            <person name="Labadie K."/>
            <person name="Lan T."/>
            <person name="Leclercq J."/>
            <person name="Lepelley M."/>
            <person name="Leroy T."/>
            <person name="Li L.T."/>
            <person name="Librado P."/>
            <person name="Lopez L."/>
            <person name="Munoz A."/>
            <person name="Noel B."/>
            <person name="Pallavicini A."/>
            <person name="Perrotta G."/>
            <person name="Poncet V."/>
            <person name="Pot D."/>
            <person name="Priyono X."/>
            <person name="Rigoreau M."/>
            <person name="Rouard M."/>
            <person name="Rozas J."/>
            <person name="Tranchant-Dubreuil C."/>
            <person name="VanBuren R."/>
            <person name="Zhang Q."/>
            <person name="Andrade A.C."/>
            <person name="Argout X."/>
            <person name="Bertrand B."/>
            <person name="de Kochko A."/>
            <person name="Graziosi G."/>
            <person name="Henry R.J."/>
            <person name="Jayarama X."/>
            <person name="Ming R."/>
            <person name="Nagai C."/>
            <person name="Rounsley S."/>
            <person name="Sankoff D."/>
            <person name="Giuliano G."/>
            <person name="Albert V.A."/>
            <person name="Wincker P."/>
            <person name="Lashermes P."/>
        </authorList>
    </citation>
    <scope>NUCLEOTIDE SEQUENCE [LARGE SCALE GENOMIC DNA]</scope>
    <source>
        <strain evidence="2">cv. DH200-94</strain>
    </source>
</reference>
<keyword evidence="2" id="KW-1185">Reference proteome</keyword>
<dbReference type="AlphaFoldDB" id="A0A068V7V4"/>
<organism evidence="1 2">
    <name type="scientific">Coffea canephora</name>
    <name type="common">Robusta coffee</name>
    <dbReference type="NCBI Taxonomy" id="49390"/>
    <lineage>
        <taxon>Eukaryota</taxon>
        <taxon>Viridiplantae</taxon>
        <taxon>Streptophyta</taxon>
        <taxon>Embryophyta</taxon>
        <taxon>Tracheophyta</taxon>
        <taxon>Spermatophyta</taxon>
        <taxon>Magnoliopsida</taxon>
        <taxon>eudicotyledons</taxon>
        <taxon>Gunneridae</taxon>
        <taxon>Pentapetalae</taxon>
        <taxon>asterids</taxon>
        <taxon>lamiids</taxon>
        <taxon>Gentianales</taxon>
        <taxon>Rubiaceae</taxon>
        <taxon>Ixoroideae</taxon>
        <taxon>Gardenieae complex</taxon>
        <taxon>Bertiereae - Coffeeae clade</taxon>
        <taxon>Coffeeae</taxon>
        <taxon>Coffea</taxon>
    </lineage>
</organism>
<accession>A0A068V7V4</accession>
<dbReference type="EMBL" id="HG739216">
    <property type="protein sequence ID" value="CDP16584.1"/>
    <property type="molecule type" value="Genomic_DNA"/>
</dbReference>
<protein>
    <submittedName>
        <fullName evidence="1">Uncharacterized protein</fullName>
    </submittedName>
</protein>
<evidence type="ECO:0000313" key="1">
    <source>
        <dbReference type="EMBL" id="CDP16584.1"/>
    </source>
</evidence>
<proteinExistence type="predicted"/>